<protein>
    <submittedName>
        <fullName evidence="2">Uncharacterized protein</fullName>
    </submittedName>
</protein>
<reference evidence="2" key="1">
    <citation type="submission" date="2022-08" db="EMBL/GenBank/DDBJ databases">
        <authorList>
            <person name="Giroux E."/>
            <person name="Giroux E."/>
        </authorList>
    </citation>
    <scope>NUCLEOTIDE SEQUENCE</scope>
    <source>
        <strain evidence="2">H1091258</strain>
    </source>
</reference>
<comment type="caution">
    <text evidence="2">The sequence shown here is derived from an EMBL/GenBank/DDBJ whole genome shotgun (WGS) entry which is preliminary data.</text>
</comment>
<organism evidence="2 3">
    <name type="scientific">Colletotrichum noveboracense</name>
    <dbReference type="NCBI Taxonomy" id="2664923"/>
    <lineage>
        <taxon>Eukaryota</taxon>
        <taxon>Fungi</taxon>
        <taxon>Dikarya</taxon>
        <taxon>Ascomycota</taxon>
        <taxon>Pezizomycotina</taxon>
        <taxon>Sordariomycetes</taxon>
        <taxon>Hypocreomycetidae</taxon>
        <taxon>Glomerellales</taxon>
        <taxon>Glomerellaceae</taxon>
        <taxon>Colletotrichum</taxon>
        <taxon>Colletotrichum gloeosporioides species complex</taxon>
    </lineage>
</organism>
<dbReference type="Proteomes" id="UP001152533">
    <property type="component" value="Unassembled WGS sequence"/>
</dbReference>
<dbReference type="AlphaFoldDB" id="A0A9W4RIV2"/>
<dbReference type="EMBL" id="CAMGZC010000017">
    <property type="protein sequence ID" value="CAI0641509.1"/>
    <property type="molecule type" value="Genomic_DNA"/>
</dbReference>
<feature type="compositionally biased region" description="Polar residues" evidence="1">
    <location>
        <begin position="106"/>
        <end position="115"/>
    </location>
</feature>
<feature type="region of interest" description="Disordered" evidence="1">
    <location>
        <begin position="103"/>
        <end position="124"/>
    </location>
</feature>
<feature type="region of interest" description="Disordered" evidence="1">
    <location>
        <begin position="1"/>
        <end position="58"/>
    </location>
</feature>
<evidence type="ECO:0000256" key="1">
    <source>
        <dbReference type="SAM" id="MobiDB-lite"/>
    </source>
</evidence>
<name>A0A9W4RIV2_9PEZI</name>
<keyword evidence="3" id="KW-1185">Reference proteome</keyword>
<accession>A0A9W4RIV2</accession>
<feature type="compositionally biased region" description="Polar residues" evidence="1">
    <location>
        <begin position="43"/>
        <end position="58"/>
    </location>
</feature>
<sequence>MSTPTSAIKLSDAGRRDDGPAPHPLPPASASEPGLPIPVSREPSVTPQKSPAASDSQTQATLLISHRWTLDLREPLIVALVAQTWMVDANRGIGSSFPTFAKKTPTKLSRSTTPNAKELKPVKPAPAAVHSPAAIDPLSQGQLADMLKHILMRTNTDHTVPPQLRRPPDSPLPDPEQPTKLAVHAFDAPKNKWVPPMGWLWRKY</sequence>
<feature type="region of interest" description="Disordered" evidence="1">
    <location>
        <begin position="155"/>
        <end position="177"/>
    </location>
</feature>
<proteinExistence type="predicted"/>
<evidence type="ECO:0000313" key="2">
    <source>
        <dbReference type="EMBL" id="CAI0641509.1"/>
    </source>
</evidence>
<gene>
    <name evidence="2" type="ORF">CGXH109_LOCUS4842</name>
</gene>
<evidence type="ECO:0000313" key="3">
    <source>
        <dbReference type="Proteomes" id="UP001152533"/>
    </source>
</evidence>